<reference evidence="2 3" key="1">
    <citation type="submission" date="2018-07" db="EMBL/GenBank/DDBJ databases">
        <title>Complete Genome and Methylome Analysis of Deinococcus wulumuqiensis NEB 479.</title>
        <authorList>
            <person name="Fomenkov A."/>
            <person name="Luyten Y."/>
            <person name="Vincze T."/>
            <person name="Anton B.P."/>
            <person name="Clark T."/>
            <person name="Roberts R.J."/>
            <person name="Morgan R.D."/>
        </authorList>
    </citation>
    <scope>NUCLEOTIDE SEQUENCE [LARGE SCALE GENOMIC DNA]</scope>
    <source>
        <strain evidence="2 3">NEB 479</strain>
    </source>
</reference>
<dbReference type="KEGG" id="dwu:DVJ83_09815"/>
<evidence type="ECO:0000259" key="1">
    <source>
        <dbReference type="Pfam" id="PF01609"/>
    </source>
</evidence>
<dbReference type="InterPro" id="IPR002559">
    <property type="entry name" value="Transposase_11"/>
</dbReference>
<name>A0A345II63_9DEIO</name>
<evidence type="ECO:0000313" key="3">
    <source>
        <dbReference type="Proteomes" id="UP000253744"/>
    </source>
</evidence>
<dbReference type="EMBL" id="CP031158">
    <property type="protein sequence ID" value="AXG99385.1"/>
    <property type="molecule type" value="Genomic_DNA"/>
</dbReference>
<feature type="domain" description="Transposase IS4-like" evidence="1">
    <location>
        <begin position="93"/>
        <end position="353"/>
    </location>
</feature>
<proteinExistence type="predicted"/>
<dbReference type="AlphaFoldDB" id="A0A345II63"/>
<dbReference type="Pfam" id="PF01609">
    <property type="entry name" value="DDE_Tnp_1"/>
    <property type="match status" value="1"/>
</dbReference>
<accession>A0A345II63</accession>
<organism evidence="2 3">
    <name type="scientific">Deinococcus wulumuqiensis</name>
    <dbReference type="NCBI Taxonomy" id="980427"/>
    <lineage>
        <taxon>Bacteria</taxon>
        <taxon>Thermotogati</taxon>
        <taxon>Deinococcota</taxon>
        <taxon>Deinococci</taxon>
        <taxon>Deinococcales</taxon>
        <taxon>Deinococcaceae</taxon>
        <taxon>Deinococcus</taxon>
    </lineage>
</organism>
<protein>
    <submittedName>
        <fullName evidence="2">IS4 family transposase</fullName>
    </submittedName>
</protein>
<dbReference type="SUPFAM" id="SSF53098">
    <property type="entry name" value="Ribonuclease H-like"/>
    <property type="match status" value="1"/>
</dbReference>
<gene>
    <name evidence="2" type="ORF">DVJ83_09815</name>
</gene>
<dbReference type="InterPro" id="IPR012337">
    <property type="entry name" value="RNaseH-like_sf"/>
</dbReference>
<dbReference type="GO" id="GO:0004803">
    <property type="term" value="F:transposase activity"/>
    <property type="evidence" value="ECO:0007669"/>
    <property type="project" value="InterPro"/>
</dbReference>
<evidence type="ECO:0000313" key="2">
    <source>
        <dbReference type="EMBL" id="AXG99385.1"/>
    </source>
</evidence>
<dbReference type="GO" id="GO:0006313">
    <property type="term" value="P:DNA transposition"/>
    <property type="evidence" value="ECO:0007669"/>
    <property type="project" value="InterPro"/>
</dbReference>
<sequence length="416" mass="46422">MNTPLPMGLMAILQYVLSAVPLRKTQRKFLTVLLSVFLAVPGRLNALNLSRYAACSESRIRRWLHRSDAGAIPWGPLHRATVSTAIESGLISPLCVLAIDASFHRKTGQQTAHLGSFWNGCAARTERGIEQSCCALIDVQHRQAFTVDVRQTRTGSDAPSRLAQAADQLDDVLLDLRTIQQLELAAVVADGNYAKELIVETVTEHGLPFISRFPRNANLKYLYTGEHSRRRGRKKKFDGKVDFSGLQHFNLVSETSNERVWTQVVWSVQWAREVRAVVIQQIGKKGQATGYAVLFSTAVTMPAHEVIALYRSRFEIELIFRDAKQFLGSQDVQLRSQPGIEAHWNVVLLTLNLCRLEALRAAEGGQNLVFSLEDMKRRAYNALLAQVILSKLDLSARFAELEHLPSSPLNFGLKAA</sequence>
<dbReference type="GO" id="GO:0003677">
    <property type="term" value="F:DNA binding"/>
    <property type="evidence" value="ECO:0007669"/>
    <property type="project" value="InterPro"/>
</dbReference>
<dbReference type="Proteomes" id="UP000253744">
    <property type="component" value="Chromosome"/>
</dbReference>